<dbReference type="Proteomes" id="UP000215145">
    <property type="component" value="Unassembled WGS sequence"/>
</dbReference>
<dbReference type="Pfam" id="PF13683">
    <property type="entry name" value="rve_3"/>
    <property type="match status" value="1"/>
</dbReference>
<sequence>MHERIPPKTPNMNAYIESFHATLERWLLSKERFGTFEEAFQAVDSFMDFYNHRKMHQSLGKRSPVEFMQWIAETNPDVSSYKRAV</sequence>
<reference evidence="2 3" key="1">
    <citation type="submission" date="2017-07" db="EMBL/GenBank/DDBJ databases">
        <title>Paenibacillus herberti R33 genome sequencing and assembly.</title>
        <authorList>
            <person name="Su W."/>
        </authorList>
    </citation>
    <scope>NUCLEOTIDE SEQUENCE [LARGE SCALE GENOMIC DNA]</scope>
    <source>
        <strain evidence="2 3">R33</strain>
    </source>
</reference>
<name>A0A229NW01_9BACL</name>
<proteinExistence type="predicted"/>
<dbReference type="PROSITE" id="PS50994">
    <property type="entry name" value="INTEGRASE"/>
    <property type="match status" value="1"/>
</dbReference>
<evidence type="ECO:0000313" key="3">
    <source>
        <dbReference type="Proteomes" id="UP000215145"/>
    </source>
</evidence>
<dbReference type="SUPFAM" id="SSF53098">
    <property type="entry name" value="Ribonuclease H-like"/>
    <property type="match status" value="1"/>
</dbReference>
<dbReference type="Gene3D" id="3.30.420.10">
    <property type="entry name" value="Ribonuclease H-like superfamily/Ribonuclease H"/>
    <property type="match status" value="1"/>
</dbReference>
<dbReference type="GO" id="GO:0015074">
    <property type="term" value="P:DNA integration"/>
    <property type="evidence" value="ECO:0007669"/>
    <property type="project" value="InterPro"/>
</dbReference>
<feature type="domain" description="Integrase catalytic" evidence="1">
    <location>
        <begin position="1"/>
        <end position="72"/>
    </location>
</feature>
<dbReference type="InterPro" id="IPR036397">
    <property type="entry name" value="RNaseH_sf"/>
</dbReference>
<dbReference type="InterPro" id="IPR001584">
    <property type="entry name" value="Integrase_cat-core"/>
</dbReference>
<dbReference type="InterPro" id="IPR012337">
    <property type="entry name" value="RNaseH-like_sf"/>
</dbReference>
<dbReference type="EMBL" id="NMUQ01000002">
    <property type="protein sequence ID" value="OXM13905.1"/>
    <property type="molecule type" value="Genomic_DNA"/>
</dbReference>
<evidence type="ECO:0000259" key="1">
    <source>
        <dbReference type="PROSITE" id="PS50994"/>
    </source>
</evidence>
<comment type="caution">
    <text evidence="2">The sequence shown here is derived from an EMBL/GenBank/DDBJ whole genome shotgun (WGS) entry which is preliminary data.</text>
</comment>
<gene>
    <name evidence="2" type="ORF">CGZ75_12900</name>
</gene>
<protein>
    <recommendedName>
        <fullName evidence="1">Integrase catalytic domain-containing protein</fullName>
    </recommendedName>
</protein>
<evidence type="ECO:0000313" key="2">
    <source>
        <dbReference type="EMBL" id="OXM13905.1"/>
    </source>
</evidence>
<dbReference type="GO" id="GO:0003676">
    <property type="term" value="F:nucleic acid binding"/>
    <property type="evidence" value="ECO:0007669"/>
    <property type="project" value="InterPro"/>
</dbReference>
<organism evidence="2 3">
    <name type="scientific">Paenibacillus herberti</name>
    <dbReference type="NCBI Taxonomy" id="1619309"/>
    <lineage>
        <taxon>Bacteria</taxon>
        <taxon>Bacillati</taxon>
        <taxon>Bacillota</taxon>
        <taxon>Bacilli</taxon>
        <taxon>Bacillales</taxon>
        <taxon>Paenibacillaceae</taxon>
        <taxon>Paenibacillus</taxon>
    </lineage>
</organism>
<accession>A0A229NW01</accession>
<dbReference type="RefSeq" id="WP_089524730.1">
    <property type="nucleotide sequence ID" value="NZ_NMUQ01000002.1"/>
</dbReference>
<dbReference type="AlphaFoldDB" id="A0A229NW01"/>
<keyword evidence="3" id="KW-1185">Reference proteome</keyword>